<keyword evidence="1" id="KW-1133">Transmembrane helix</keyword>
<feature type="transmembrane region" description="Helical" evidence="1">
    <location>
        <begin position="37"/>
        <end position="56"/>
    </location>
</feature>
<dbReference type="EMBL" id="WOCE01000019">
    <property type="protein sequence ID" value="KAE9592617.1"/>
    <property type="molecule type" value="Genomic_DNA"/>
</dbReference>
<keyword evidence="3" id="KW-1185">Reference proteome</keyword>
<accession>A0A6A4P1W6</accession>
<evidence type="ECO:0000313" key="2">
    <source>
        <dbReference type="EMBL" id="KAE9592617.1"/>
    </source>
</evidence>
<organism evidence="2 3">
    <name type="scientific">Lupinus albus</name>
    <name type="common">White lupine</name>
    <name type="synonym">Lupinus termis</name>
    <dbReference type="NCBI Taxonomy" id="3870"/>
    <lineage>
        <taxon>Eukaryota</taxon>
        <taxon>Viridiplantae</taxon>
        <taxon>Streptophyta</taxon>
        <taxon>Embryophyta</taxon>
        <taxon>Tracheophyta</taxon>
        <taxon>Spermatophyta</taxon>
        <taxon>Magnoliopsida</taxon>
        <taxon>eudicotyledons</taxon>
        <taxon>Gunneridae</taxon>
        <taxon>Pentapetalae</taxon>
        <taxon>rosids</taxon>
        <taxon>fabids</taxon>
        <taxon>Fabales</taxon>
        <taxon>Fabaceae</taxon>
        <taxon>Papilionoideae</taxon>
        <taxon>50 kb inversion clade</taxon>
        <taxon>genistoids sensu lato</taxon>
        <taxon>core genistoids</taxon>
        <taxon>Genisteae</taxon>
        <taxon>Lupinus</taxon>
    </lineage>
</organism>
<keyword evidence="1" id="KW-0812">Transmembrane</keyword>
<dbReference type="Proteomes" id="UP000447434">
    <property type="component" value="Chromosome 19"/>
</dbReference>
<comment type="caution">
    <text evidence="2">The sequence shown here is derived from an EMBL/GenBank/DDBJ whole genome shotgun (WGS) entry which is preliminary data.</text>
</comment>
<dbReference type="AlphaFoldDB" id="A0A6A4P1W6"/>
<evidence type="ECO:0000256" key="1">
    <source>
        <dbReference type="SAM" id="Phobius"/>
    </source>
</evidence>
<evidence type="ECO:0000313" key="3">
    <source>
        <dbReference type="Proteomes" id="UP000447434"/>
    </source>
</evidence>
<keyword evidence="1" id="KW-0472">Membrane</keyword>
<proteinExistence type="predicted"/>
<protein>
    <submittedName>
        <fullName evidence="2">Uncharacterized protein</fullName>
    </submittedName>
</protein>
<reference evidence="3" key="1">
    <citation type="journal article" date="2020" name="Nat. Commun.">
        <title>Genome sequence of the cluster root forming white lupin.</title>
        <authorList>
            <person name="Hufnagel B."/>
            <person name="Marques A."/>
            <person name="Soriano A."/>
            <person name="Marques L."/>
            <person name="Divol F."/>
            <person name="Doumas P."/>
            <person name="Sallet E."/>
            <person name="Mancinotti D."/>
            <person name="Carrere S."/>
            <person name="Marande W."/>
            <person name="Arribat S."/>
            <person name="Keller J."/>
            <person name="Huneau C."/>
            <person name="Blein T."/>
            <person name="Aime D."/>
            <person name="Laguerre M."/>
            <person name="Taylor J."/>
            <person name="Schubert V."/>
            <person name="Nelson M."/>
            <person name="Geu-Flores F."/>
            <person name="Crespi M."/>
            <person name="Gallardo-Guerrero K."/>
            <person name="Delaux P.-M."/>
            <person name="Salse J."/>
            <person name="Berges H."/>
            <person name="Guyot R."/>
            <person name="Gouzy J."/>
            <person name="Peret B."/>
        </authorList>
    </citation>
    <scope>NUCLEOTIDE SEQUENCE [LARGE SCALE GENOMIC DNA]</scope>
    <source>
        <strain evidence="3">cv. Amiga</strain>
    </source>
</reference>
<sequence length="58" mass="6939">MPFSYGSKVTFRLIQKIYVEGPCWEVHRSLFGFPNFFLIWCSPVTLLKYLYIVITFEI</sequence>
<gene>
    <name evidence="2" type="ORF">Lalb_Chr19g0131161</name>
</gene>
<name>A0A6A4P1W6_LUPAL</name>